<evidence type="ECO:0000256" key="3">
    <source>
        <dbReference type="ARBA" id="ARBA00023098"/>
    </source>
</evidence>
<name>I4F585_MODI5</name>
<accession>I4F585</accession>
<dbReference type="KEGG" id="mmar:MODMU_5425"/>
<dbReference type="InterPro" id="IPR016035">
    <property type="entry name" value="Acyl_Trfase/lysoPLipase"/>
</dbReference>
<gene>
    <name evidence="6" type="ordered locus">MODMU_5425</name>
</gene>
<dbReference type="HOGENOM" id="CLU_055284_1_0_11"/>
<evidence type="ECO:0000256" key="1">
    <source>
        <dbReference type="ARBA" id="ARBA00022801"/>
    </source>
</evidence>
<dbReference type="Proteomes" id="UP000006461">
    <property type="component" value="Chromosome"/>
</dbReference>
<feature type="active site" description="Nucleophile" evidence="4">
    <location>
        <position position="56"/>
    </location>
</feature>
<dbReference type="Pfam" id="PF01734">
    <property type="entry name" value="Patatin"/>
    <property type="match status" value="1"/>
</dbReference>
<dbReference type="PANTHER" id="PTHR14226:SF57">
    <property type="entry name" value="BLR7027 PROTEIN"/>
    <property type="match status" value="1"/>
</dbReference>
<evidence type="ECO:0000256" key="4">
    <source>
        <dbReference type="PROSITE-ProRule" id="PRU01161"/>
    </source>
</evidence>
<sequence>MMYPAPPPVPAGTALVLAGGGVAGIAWELGVLRGIADADPALADRLLAADLVVGTSAGSSVAAQVTSGVDLDALYQAQLRPETAEIEVDVDLPALFADMGAVMAGAADAADAGRRMGALALAAPAGDPARRRAAIAARVPVPDWPERRVLLPAVDTGSGEVAVFTRASGVPLVDAVAASCAVPGVWPPVAIGGRRYMDGGTRSMTNADLAAGAQRVLVVVPALEDAPQLWGRSLAEEIADLAPAAVAVVHADQASVEAFGSNALSPSTRAAAAQAGRVVGAAAAARVAAALGWAPHP</sequence>
<feature type="short sequence motif" description="GXSXG" evidence="4">
    <location>
        <begin position="54"/>
        <end position="58"/>
    </location>
</feature>
<dbReference type="PANTHER" id="PTHR14226">
    <property type="entry name" value="NEUROPATHY TARGET ESTERASE/SWISS CHEESE D.MELANOGASTER"/>
    <property type="match status" value="1"/>
</dbReference>
<dbReference type="PROSITE" id="PS51635">
    <property type="entry name" value="PNPLA"/>
    <property type="match status" value="1"/>
</dbReference>
<keyword evidence="3 4" id="KW-0443">Lipid metabolism</keyword>
<keyword evidence="2 4" id="KW-0442">Lipid degradation</keyword>
<dbReference type="eggNOG" id="COG1752">
    <property type="taxonomic scope" value="Bacteria"/>
</dbReference>
<feature type="domain" description="PNPLA" evidence="5">
    <location>
        <begin position="16"/>
        <end position="211"/>
    </location>
</feature>
<keyword evidence="1 4" id="KW-0378">Hydrolase</keyword>
<dbReference type="EMBL" id="FO203431">
    <property type="protein sequence ID" value="CCH90798.1"/>
    <property type="molecule type" value="Genomic_DNA"/>
</dbReference>
<dbReference type="SUPFAM" id="SSF52151">
    <property type="entry name" value="FabD/lysophospholipase-like"/>
    <property type="match status" value="1"/>
</dbReference>
<keyword evidence="7" id="KW-1185">Reference proteome</keyword>
<proteinExistence type="predicted"/>
<dbReference type="STRING" id="477641.MODMU_5425"/>
<dbReference type="OMA" id="SHEWPER"/>
<comment type="caution">
    <text evidence="4">Lacks conserved residue(s) required for the propagation of feature annotation.</text>
</comment>
<feature type="short sequence motif" description="DGA/G" evidence="4">
    <location>
        <begin position="198"/>
        <end position="200"/>
    </location>
</feature>
<evidence type="ECO:0000313" key="6">
    <source>
        <dbReference type="EMBL" id="CCH90798.1"/>
    </source>
</evidence>
<dbReference type="Gene3D" id="3.40.1090.10">
    <property type="entry name" value="Cytosolic phospholipase A2 catalytic domain"/>
    <property type="match status" value="2"/>
</dbReference>
<dbReference type="InterPro" id="IPR002641">
    <property type="entry name" value="PNPLA_dom"/>
</dbReference>
<evidence type="ECO:0000256" key="2">
    <source>
        <dbReference type="ARBA" id="ARBA00022963"/>
    </source>
</evidence>
<dbReference type="InterPro" id="IPR050301">
    <property type="entry name" value="NTE"/>
</dbReference>
<protein>
    <recommendedName>
        <fullName evidence="5">PNPLA domain-containing protein</fullName>
    </recommendedName>
</protein>
<dbReference type="GO" id="GO:0016042">
    <property type="term" value="P:lipid catabolic process"/>
    <property type="evidence" value="ECO:0007669"/>
    <property type="project" value="UniProtKB-UniRule"/>
</dbReference>
<evidence type="ECO:0000259" key="5">
    <source>
        <dbReference type="PROSITE" id="PS51635"/>
    </source>
</evidence>
<feature type="active site" description="Proton acceptor" evidence="4">
    <location>
        <position position="198"/>
    </location>
</feature>
<dbReference type="GO" id="GO:0016787">
    <property type="term" value="F:hydrolase activity"/>
    <property type="evidence" value="ECO:0007669"/>
    <property type="project" value="UniProtKB-UniRule"/>
</dbReference>
<evidence type="ECO:0000313" key="7">
    <source>
        <dbReference type="Proteomes" id="UP000006461"/>
    </source>
</evidence>
<reference evidence="6 7" key="1">
    <citation type="journal article" date="2012" name="J. Bacteriol.">
        <title>Genome Sequence of Radiation-Resistant Modestobacter marinus Strain BC501, a Representative Actinobacterium That Thrives on Calcareous Stone Surfaces.</title>
        <authorList>
            <person name="Normand P."/>
            <person name="Gury J."/>
            <person name="Pujic P."/>
            <person name="Chouaia B."/>
            <person name="Crotti E."/>
            <person name="Brusetti L."/>
            <person name="Daffonchio D."/>
            <person name="Vacherie B."/>
            <person name="Barbe V."/>
            <person name="Medigue C."/>
            <person name="Calteau A."/>
            <person name="Ghodhbane-Gtari F."/>
            <person name="Essoussi I."/>
            <person name="Nouioui I."/>
            <person name="Abbassi-Ghozzi I."/>
            <person name="Gtari M."/>
        </authorList>
    </citation>
    <scope>NUCLEOTIDE SEQUENCE [LARGE SCALE GENOMIC DNA]</scope>
    <source>
        <strain evidence="7">BC 501</strain>
    </source>
</reference>
<dbReference type="AlphaFoldDB" id="I4F585"/>
<organism evidence="6 7">
    <name type="scientific">Modestobacter italicus (strain DSM 44449 / CECT 9708 / BC 501)</name>
    <dbReference type="NCBI Taxonomy" id="2732864"/>
    <lineage>
        <taxon>Bacteria</taxon>
        <taxon>Bacillati</taxon>
        <taxon>Actinomycetota</taxon>
        <taxon>Actinomycetes</taxon>
        <taxon>Geodermatophilales</taxon>
        <taxon>Geodermatophilaceae</taxon>
        <taxon>Modestobacter</taxon>
    </lineage>
</organism>